<evidence type="ECO:0000313" key="2">
    <source>
        <dbReference type="EMBL" id="RXK36718.1"/>
    </source>
</evidence>
<feature type="region of interest" description="Disordered" evidence="1">
    <location>
        <begin position="832"/>
        <end position="856"/>
    </location>
</feature>
<feature type="region of interest" description="Disordered" evidence="1">
    <location>
        <begin position="501"/>
        <end position="649"/>
    </location>
</feature>
<keyword evidence="3" id="KW-1185">Reference proteome</keyword>
<name>A0A4Q1BGQ4_TREME</name>
<feature type="compositionally biased region" description="Basic and acidic residues" evidence="1">
    <location>
        <begin position="701"/>
        <end position="737"/>
    </location>
</feature>
<feature type="compositionally biased region" description="Low complexity" evidence="1">
    <location>
        <begin position="893"/>
        <end position="906"/>
    </location>
</feature>
<feature type="region of interest" description="Disordered" evidence="1">
    <location>
        <begin position="220"/>
        <end position="384"/>
    </location>
</feature>
<accession>A0A4Q1BGQ4</accession>
<evidence type="ECO:0000256" key="1">
    <source>
        <dbReference type="SAM" id="MobiDB-lite"/>
    </source>
</evidence>
<gene>
    <name evidence="2" type="ORF">M231_06025</name>
</gene>
<feature type="compositionally biased region" description="Pro residues" evidence="1">
    <location>
        <begin position="534"/>
        <end position="547"/>
    </location>
</feature>
<feature type="compositionally biased region" description="Polar residues" evidence="1">
    <location>
        <begin position="907"/>
        <end position="930"/>
    </location>
</feature>
<reference evidence="2 3" key="1">
    <citation type="submission" date="2016-06" db="EMBL/GenBank/DDBJ databases">
        <title>Evolution of pathogenesis and genome organization in the Tremellales.</title>
        <authorList>
            <person name="Cuomo C."/>
            <person name="Litvintseva A."/>
            <person name="Heitman J."/>
            <person name="Chen Y."/>
            <person name="Sun S."/>
            <person name="Springer D."/>
            <person name="Dromer F."/>
            <person name="Young S."/>
            <person name="Zeng Q."/>
            <person name="Chapman S."/>
            <person name="Gujja S."/>
            <person name="Saif S."/>
            <person name="Birren B."/>
        </authorList>
    </citation>
    <scope>NUCLEOTIDE SEQUENCE [LARGE SCALE GENOMIC DNA]</scope>
    <source>
        <strain evidence="2 3">ATCC 28783</strain>
    </source>
</reference>
<dbReference type="InParanoid" id="A0A4Q1BGQ4"/>
<feature type="compositionally biased region" description="Polar residues" evidence="1">
    <location>
        <begin position="43"/>
        <end position="64"/>
    </location>
</feature>
<feature type="compositionally biased region" description="Basic and acidic residues" evidence="1">
    <location>
        <begin position="352"/>
        <end position="363"/>
    </location>
</feature>
<dbReference type="OrthoDB" id="2563793at2759"/>
<feature type="compositionally biased region" description="Polar residues" evidence="1">
    <location>
        <begin position="287"/>
        <end position="298"/>
    </location>
</feature>
<protein>
    <submittedName>
        <fullName evidence="2">Uncharacterized protein</fullName>
    </submittedName>
</protein>
<proteinExistence type="predicted"/>
<feature type="region of interest" description="Disordered" evidence="1">
    <location>
        <begin position="781"/>
        <end position="817"/>
    </location>
</feature>
<feature type="region of interest" description="Disordered" evidence="1">
    <location>
        <begin position="34"/>
        <end position="108"/>
    </location>
</feature>
<feature type="compositionally biased region" description="Polar residues" evidence="1">
    <location>
        <begin position="612"/>
        <end position="626"/>
    </location>
</feature>
<feature type="region of interest" description="Disordered" evidence="1">
    <location>
        <begin position="700"/>
        <end position="742"/>
    </location>
</feature>
<evidence type="ECO:0000313" key="3">
    <source>
        <dbReference type="Proteomes" id="UP000289152"/>
    </source>
</evidence>
<feature type="compositionally biased region" description="Low complexity" evidence="1">
    <location>
        <begin position="840"/>
        <end position="855"/>
    </location>
</feature>
<organism evidence="2 3">
    <name type="scientific">Tremella mesenterica</name>
    <name type="common">Jelly fungus</name>
    <dbReference type="NCBI Taxonomy" id="5217"/>
    <lineage>
        <taxon>Eukaryota</taxon>
        <taxon>Fungi</taxon>
        <taxon>Dikarya</taxon>
        <taxon>Basidiomycota</taxon>
        <taxon>Agaricomycotina</taxon>
        <taxon>Tremellomycetes</taxon>
        <taxon>Tremellales</taxon>
        <taxon>Tremellaceae</taxon>
        <taxon>Tremella</taxon>
    </lineage>
</organism>
<sequence>MDYRNDVLGGIGAAPPVSRPNHSSFFSSVFPSTDSTRSHRYPSMSQSQRHLTPAPSYSTYNRTMGLQRPFARTTTPTRNPIPFPKSPSESTVSETVPHAARLPSSSSVPTGLAAPKLLFSPLARELRAMPSLNAYPDEEDEQSSSTRHRTFSLPKATPKHHAHPYGQGDKRWAVQTVCDLMVYPRPNLTPHVITPPSSPDGSTTGTGILDVFKAREKERQQWEAYAKRGRSLSFGSTTDHPHQRDASMGRRPSQTQGRTRSGSLGSLFSFNRGRRRSDDVASHHMGISSQPETRTRSSVPDDPFRSGMPPHRYSRSVPDLLSHSAPPRPQPLRTLRIAPSPGRPGAVVVIGRDPKPSRPKALDLSKPLPQLPAETSTPRLPPSELMPSFSQEVGLALTNEFPVRSIPASPAPSSPIKSSQTDFAGDPAHARAYLEKQHQRALKRRAFQAPVMGPTPYRNKLSGAAMSSTSLASPHPTVFGNTSAYPVSPRRKTALEEAIGRSRSASLSSINHPPPTQVKEIYRPGTVDTDSHPPILPAPPIIQPPSPTSEVYTSPLRPYPLSSALGSSGTLPMKESQNLSVSRPNFSQTDSVNSKTSAYTDASEGWSRTFPDANQTTSTSQLPSVTNRRRQLSDSTEDTPTPGQSMDEIDFRDLFFRTPLERTPHIQTSQPNHSSTNIIPFPRATQNVGLGYDLSSSVRNIESDGERDRHVDDTRDLDQGRRTSEESQESRESKGMSDETAEVEIATPVLSLAHRDYGFLGGFDLGSMGSARLNGDLSPRMLLGQSQLPSPPATDTDGSQGGSRPESQDIRISQVYSGRGIPVTATIHTLTKHRSQIPVTSLTSPSPDTLPTPHSNLTTSPAFSFIGDFPSPPNISSFVDKRPSYPTVPLPKTPLLSSSLNTSTTPQHNTAEPITSLSDTPKAPPTSSAVTGDAEHSVQSESHSDENHQIPASPNPTLGPGTASVPLPDDAFDLTF</sequence>
<dbReference type="AlphaFoldDB" id="A0A4Q1BGQ4"/>
<dbReference type="Proteomes" id="UP000289152">
    <property type="component" value="Unassembled WGS sequence"/>
</dbReference>
<feature type="compositionally biased region" description="Basic and acidic residues" evidence="1">
    <location>
        <begin position="239"/>
        <end position="248"/>
    </location>
</feature>
<feature type="region of interest" description="Disordered" evidence="1">
    <location>
        <begin position="889"/>
        <end position="976"/>
    </location>
</feature>
<feature type="compositionally biased region" description="Basic and acidic residues" evidence="1">
    <location>
        <begin position="933"/>
        <end position="948"/>
    </location>
</feature>
<dbReference type="EMBL" id="SDIL01000089">
    <property type="protein sequence ID" value="RXK36718.1"/>
    <property type="molecule type" value="Genomic_DNA"/>
</dbReference>
<feature type="compositionally biased region" description="Polar residues" evidence="1">
    <location>
        <begin position="252"/>
        <end position="269"/>
    </location>
</feature>
<feature type="region of interest" description="Disordered" evidence="1">
    <location>
        <begin position="130"/>
        <end position="167"/>
    </location>
</feature>
<feature type="compositionally biased region" description="Polar residues" evidence="1">
    <location>
        <begin position="564"/>
        <end position="600"/>
    </location>
</feature>
<comment type="caution">
    <text evidence="2">The sequence shown here is derived from an EMBL/GenBank/DDBJ whole genome shotgun (WGS) entry which is preliminary data.</text>
</comment>